<evidence type="ECO:0000313" key="6">
    <source>
        <dbReference type="Proteomes" id="UP000263993"/>
    </source>
</evidence>
<dbReference type="Gene3D" id="3.40.190.10">
    <property type="entry name" value="Periplasmic binding protein-like II"/>
    <property type="match status" value="1"/>
</dbReference>
<proteinExistence type="inferred from homology"/>
<feature type="domain" description="Solute-binding protein family 5" evidence="4">
    <location>
        <begin position="70"/>
        <end position="480"/>
    </location>
</feature>
<dbReference type="GO" id="GO:0015833">
    <property type="term" value="P:peptide transport"/>
    <property type="evidence" value="ECO:0007669"/>
    <property type="project" value="TreeGrafter"/>
</dbReference>
<accession>A0A371B1H2</accession>
<dbReference type="SUPFAM" id="SSF53850">
    <property type="entry name" value="Periplasmic binding protein-like II"/>
    <property type="match status" value="1"/>
</dbReference>
<gene>
    <name evidence="5" type="ORF">DXH78_18125</name>
</gene>
<dbReference type="Proteomes" id="UP000263993">
    <property type="component" value="Unassembled WGS sequence"/>
</dbReference>
<keyword evidence="6" id="KW-1185">Reference proteome</keyword>
<evidence type="ECO:0000256" key="2">
    <source>
        <dbReference type="ARBA" id="ARBA00005695"/>
    </source>
</evidence>
<comment type="caution">
    <text evidence="5">The sequence shown here is derived from an EMBL/GenBank/DDBJ whole genome shotgun (WGS) entry which is preliminary data.</text>
</comment>
<dbReference type="Pfam" id="PF00496">
    <property type="entry name" value="SBP_bac_5"/>
    <property type="match status" value="1"/>
</dbReference>
<dbReference type="GO" id="GO:0042884">
    <property type="term" value="P:microcin transport"/>
    <property type="evidence" value="ECO:0007669"/>
    <property type="project" value="TreeGrafter"/>
</dbReference>
<dbReference type="OrthoDB" id="9803988at2"/>
<keyword evidence="3" id="KW-0732">Signal</keyword>
<name>A0A371B1H2_9BRAD</name>
<evidence type="ECO:0000259" key="4">
    <source>
        <dbReference type="Pfam" id="PF00496"/>
    </source>
</evidence>
<dbReference type="PANTHER" id="PTHR30290:SF64">
    <property type="entry name" value="ABC TRANSPORTER PERIPLASMIC BINDING PROTEIN"/>
    <property type="match status" value="1"/>
</dbReference>
<dbReference type="AlphaFoldDB" id="A0A371B1H2"/>
<dbReference type="Gene3D" id="3.10.105.10">
    <property type="entry name" value="Dipeptide-binding Protein, Domain 3"/>
    <property type="match status" value="1"/>
</dbReference>
<sequence length="567" mass="64016">MHGEPAWPAGFMAPTYVNPEAPKGGQLTQGVLGAFDSLNPFIVKGLPAANIRGYVIESLLARGYDEPFTLYGLLAEKVVTDERRSFVTFTINEKARFSDGRKVTAEDVVFSFNLLRDHGRPLFGIYYNKVAKVEARNERTVHFDLTGADDRELPLILGLMPVLAKHAVDPGKFEETSFEPLLGSGPYRITAVRPGDSVTFTRNEDYWGRDLGINRGLWNFDTIKFDYYRDGNTHFEAFKRGDCDLRLETDPGRWQTAYDFPAIRTGKAVKEGLPYGLPKGMDGLVFNTRRALFKDIRVREALLHLFDFEWINHTYFFDLYKRTASYFDGCDLSAHGVPANAREKELLAPFADEVRADIMAGQWAPPVSDGSGRDRKLLRRALDLFAEAGYALKGQTLVNTTTGVPFAFEIVCTTRDQERLGLAYSASLKRVGIEALVRTIDATQFERRRIAFDFDMMQYRWDQSLSPGNEQLFYWGSDAADQNGSRNYMGVKSKAVDAMIAAMLAATERDDFVAATRALDRVLLSGFYVVPLYFPPVQWVARWTRIAHPSQTSLFGYLPETWWRSGA</sequence>
<organism evidence="5 6">
    <name type="scientific">Undibacter mobilis</name>
    <dbReference type="NCBI Taxonomy" id="2292256"/>
    <lineage>
        <taxon>Bacteria</taxon>
        <taxon>Pseudomonadati</taxon>
        <taxon>Pseudomonadota</taxon>
        <taxon>Alphaproteobacteria</taxon>
        <taxon>Hyphomicrobiales</taxon>
        <taxon>Nitrobacteraceae</taxon>
        <taxon>Undibacter</taxon>
    </lineage>
</organism>
<dbReference type="PIRSF" id="PIRSF002741">
    <property type="entry name" value="MppA"/>
    <property type="match status" value="1"/>
</dbReference>
<dbReference type="InterPro" id="IPR039424">
    <property type="entry name" value="SBP_5"/>
</dbReference>
<dbReference type="InterPro" id="IPR030678">
    <property type="entry name" value="Peptide/Ni-bd"/>
</dbReference>
<dbReference type="GO" id="GO:1904680">
    <property type="term" value="F:peptide transmembrane transporter activity"/>
    <property type="evidence" value="ECO:0007669"/>
    <property type="project" value="TreeGrafter"/>
</dbReference>
<dbReference type="GO" id="GO:0030288">
    <property type="term" value="C:outer membrane-bounded periplasmic space"/>
    <property type="evidence" value="ECO:0007669"/>
    <property type="project" value="TreeGrafter"/>
</dbReference>
<evidence type="ECO:0000313" key="5">
    <source>
        <dbReference type="EMBL" id="RDV01408.1"/>
    </source>
</evidence>
<comment type="similarity">
    <text evidence="2">Belongs to the bacterial solute-binding protein 5 family.</text>
</comment>
<dbReference type="EMBL" id="QRGO01000003">
    <property type="protein sequence ID" value="RDV01408.1"/>
    <property type="molecule type" value="Genomic_DNA"/>
</dbReference>
<dbReference type="PANTHER" id="PTHR30290">
    <property type="entry name" value="PERIPLASMIC BINDING COMPONENT OF ABC TRANSPORTER"/>
    <property type="match status" value="1"/>
</dbReference>
<comment type="subcellular location">
    <subcellularLocation>
        <location evidence="1">Periplasm</location>
    </subcellularLocation>
</comment>
<evidence type="ECO:0000256" key="3">
    <source>
        <dbReference type="ARBA" id="ARBA00022729"/>
    </source>
</evidence>
<dbReference type="GO" id="GO:0043190">
    <property type="term" value="C:ATP-binding cassette (ABC) transporter complex"/>
    <property type="evidence" value="ECO:0007669"/>
    <property type="project" value="InterPro"/>
</dbReference>
<protein>
    <submittedName>
        <fullName evidence="5">ABC transporter substrate-binding protein</fullName>
    </submittedName>
</protein>
<dbReference type="CDD" id="cd08497">
    <property type="entry name" value="MbnE-like"/>
    <property type="match status" value="1"/>
</dbReference>
<dbReference type="InterPro" id="IPR000914">
    <property type="entry name" value="SBP_5_dom"/>
</dbReference>
<evidence type="ECO:0000256" key="1">
    <source>
        <dbReference type="ARBA" id="ARBA00004418"/>
    </source>
</evidence>
<reference evidence="6" key="1">
    <citation type="submission" date="2018-08" db="EMBL/GenBank/DDBJ databases">
        <authorList>
            <person name="Kim S.-J."/>
            <person name="Jung G.-Y."/>
        </authorList>
    </citation>
    <scope>NUCLEOTIDE SEQUENCE [LARGE SCALE GENOMIC DNA]</scope>
    <source>
        <strain evidence="6">GY_H</strain>
    </source>
</reference>